<dbReference type="AlphaFoldDB" id="A0A8J3LZL3"/>
<reference evidence="1" key="1">
    <citation type="submission" date="2021-01" db="EMBL/GenBank/DDBJ databases">
        <title>Whole genome shotgun sequence of Planosporangium flavigriseum NBRC 105377.</title>
        <authorList>
            <person name="Komaki H."/>
            <person name="Tamura T."/>
        </authorList>
    </citation>
    <scope>NUCLEOTIDE SEQUENCE</scope>
    <source>
        <strain evidence="1">NBRC 105377</strain>
    </source>
</reference>
<comment type="caution">
    <text evidence="1">The sequence shown here is derived from an EMBL/GenBank/DDBJ whole genome shotgun (WGS) entry which is preliminary data.</text>
</comment>
<dbReference type="EMBL" id="BONU01000013">
    <property type="protein sequence ID" value="GIG73965.1"/>
    <property type="molecule type" value="Genomic_DNA"/>
</dbReference>
<dbReference type="Proteomes" id="UP000653674">
    <property type="component" value="Unassembled WGS sequence"/>
</dbReference>
<evidence type="ECO:0000313" key="1">
    <source>
        <dbReference type="EMBL" id="GIG73965.1"/>
    </source>
</evidence>
<evidence type="ECO:0000313" key="2">
    <source>
        <dbReference type="Proteomes" id="UP000653674"/>
    </source>
</evidence>
<protein>
    <submittedName>
        <fullName evidence="1">Uncharacterized protein</fullName>
    </submittedName>
</protein>
<sequence length="121" mass="12883">MLGDGAFEGFDSGVLGRYRDPDEAGGQVTGELIEFHGNRPPSALSSAFVTVVTGKCRGEGHATTRSAAAITASSWLEISIAISRDHRDRAERESCDGRPVGADHYQIVIFSGGLPTPPKRR</sequence>
<name>A0A8J3LZL3_9ACTN</name>
<gene>
    <name evidence="1" type="ORF">Pfl04_23690</name>
</gene>
<accession>A0A8J3LZL3</accession>
<organism evidence="1 2">
    <name type="scientific">Planosporangium flavigriseum</name>
    <dbReference type="NCBI Taxonomy" id="373681"/>
    <lineage>
        <taxon>Bacteria</taxon>
        <taxon>Bacillati</taxon>
        <taxon>Actinomycetota</taxon>
        <taxon>Actinomycetes</taxon>
        <taxon>Micromonosporales</taxon>
        <taxon>Micromonosporaceae</taxon>
        <taxon>Planosporangium</taxon>
    </lineage>
</organism>
<keyword evidence="2" id="KW-1185">Reference proteome</keyword>
<proteinExistence type="predicted"/>